<reference evidence="1" key="1">
    <citation type="submission" date="2023-07" db="EMBL/GenBank/DDBJ databases">
        <authorList>
            <consortium name="AG Swart"/>
            <person name="Singh M."/>
            <person name="Singh A."/>
            <person name="Seah K."/>
            <person name="Emmerich C."/>
        </authorList>
    </citation>
    <scope>NUCLEOTIDE SEQUENCE</scope>
    <source>
        <strain evidence="1">DP1</strain>
    </source>
</reference>
<dbReference type="AlphaFoldDB" id="A0AAD2D658"/>
<protein>
    <submittedName>
        <fullName evidence="1">Uncharacterized protein</fullName>
    </submittedName>
</protein>
<evidence type="ECO:0000313" key="1">
    <source>
        <dbReference type="EMBL" id="CAI2381083.1"/>
    </source>
</evidence>
<keyword evidence="2" id="KW-1185">Reference proteome</keyword>
<comment type="caution">
    <text evidence="1">The sequence shown here is derived from an EMBL/GenBank/DDBJ whole genome shotgun (WGS) entry which is preliminary data.</text>
</comment>
<gene>
    <name evidence="1" type="ORF">ECRASSUSDP1_LOCUS22529</name>
</gene>
<dbReference type="EMBL" id="CAMPGE010023110">
    <property type="protein sequence ID" value="CAI2381083.1"/>
    <property type="molecule type" value="Genomic_DNA"/>
</dbReference>
<name>A0AAD2D658_EUPCR</name>
<dbReference type="Proteomes" id="UP001295684">
    <property type="component" value="Unassembled WGS sequence"/>
</dbReference>
<proteinExistence type="predicted"/>
<organism evidence="1 2">
    <name type="scientific">Euplotes crassus</name>
    <dbReference type="NCBI Taxonomy" id="5936"/>
    <lineage>
        <taxon>Eukaryota</taxon>
        <taxon>Sar</taxon>
        <taxon>Alveolata</taxon>
        <taxon>Ciliophora</taxon>
        <taxon>Intramacronucleata</taxon>
        <taxon>Spirotrichea</taxon>
        <taxon>Hypotrichia</taxon>
        <taxon>Euplotida</taxon>
        <taxon>Euplotidae</taxon>
        <taxon>Moneuplotes</taxon>
    </lineage>
</organism>
<evidence type="ECO:0000313" key="2">
    <source>
        <dbReference type="Proteomes" id="UP001295684"/>
    </source>
</evidence>
<accession>A0AAD2D658</accession>
<sequence>MEDKWVRKICAKEIWYECYCRETCKCDFQVPEGERLGDVYAKTLGDAKQLIERYLEKYDNKPKVTFYGDFDDSYEDIMSFCEEYDLYYPNGRSYKDEYEMM</sequence>